<evidence type="ECO:0000313" key="4">
    <source>
        <dbReference type="Proteomes" id="UP000177383"/>
    </source>
</evidence>
<dbReference type="InterPro" id="IPR018520">
    <property type="entry name" value="UPP_synth-like_CS"/>
</dbReference>
<comment type="caution">
    <text evidence="3">The sequence shown here is derived from an EMBL/GenBank/DDBJ whole genome shotgun (WGS) entry which is preliminary data.</text>
</comment>
<dbReference type="EC" id="2.5.1.-" evidence="2"/>
<feature type="binding site" evidence="2">
    <location>
        <begin position="62"/>
        <end position="64"/>
    </location>
    <ligand>
        <name>substrate</name>
    </ligand>
</feature>
<dbReference type="CDD" id="cd00475">
    <property type="entry name" value="Cis_IPPS"/>
    <property type="match status" value="1"/>
</dbReference>
<proteinExistence type="inferred from homology"/>
<keyword evidence="1 2" id="KW-0808">Transferase</keyword>
<gene>
    <name evidence="3" type="ORF">A2773_01295</name>
</gene>
<feature type="active site" description="Proton acceptor" evidence="2">
    <location>
        <position position="65"/>
    </location>
</feature>
<reference evidence="3 4" key="1">
    <citation type="journal article" date="2016" name="Nat. Commun.">
        <title>Thousands of microbial genomes shed light on interconnected biogeochemical processes in an aquifer system.</title>
        <authorList>
            <person name="Anantharaman K."/>
            <person name="Brown C.T."/>
            <person name="Hug L.A."/>
            <person name="Sharon I."/>
            <person name="Castelle C.J."/>
            <person name="Probst A.J."/>
            <person name="Thomas B.C."/>
            <person name="Singh A."/>
            <person name="Wilkins M.J."/>
            <person name="Karaoz U."/>
            <person name="Brodie E.L."/>
            <person name="Williams K.H."/>
            <person name="Hubbard S.S."/>
            <person name="Banfield J.F."/>
        </authorList>
    </citation>
    <scope>NUCLEOTIDE SEQUENCE [LARGE SCALE GENOMIC DNA]</scope>
</reference>
<dbReference type="NCBIfam" id="TIGR00055">
    <property type="entry name" value="uppS"/>
    <property type="match status" value="1"/>
</dbReference>
<comment type="subunit">
    <text evidence="2">Homodimer.</text>
</comment>
<evidence type="ECO:0000256" key="2">
    <source>
        <dbReference type="HAMAP-Rule" id="MF_01139"/>
    </source>
</evidence>
<name>A0A1F5ZQV3_9BACT</name>
<protein>
    <recommendedName>
        <fullName evidence="2">Isoprenyl transferase</fullName>
        <ecNumber evidence="2">2.5.1.-</ecNumber>
    </recommendedName>
</protein>
<accession>A0A1F5ZQV3</accession>
<feature type="binding site" evidence="2">
    <location>
        <begin position="187"/>
        <end position="189"/>
    </location>
    <ligand>
        <name>substrate</name>
    </ligand>
</feature>
<feature type="binding site" evidence="2">
    <location>
        <position position="68"/>
    </location>
    <ligand>
        <name>substrate</name>
    </ligand>
</feature>
<dbReference type="GO" id="GO:0016094">
    <property type="term" value="P:polyprenol biosynthetic process"/>
    <property type="evidence" value="ECO:0007669"/>
    <property type="project" value="TreeGrafter"/>
</dbReference>
<comment type="function">
    <text evidence="2">Catalyzes the condensation of isopentenyl diphosphate (IPP) with allylic pyrophosphates generating different type of terpenoids.</text>
</comment>
<feature type="binding site" evidence="2">
    <location>
        <position position="21"/>
    </location>
    <ligand>
        <name>substrate</name>
    </ligand>
</feature>
<dbReference type="Gene3D" id="3.40.1180.10">
    <property type="entry name" value="Decaprenyl diphosphate synthase-like"/>
    <property type="match status" value="1"/>
</dbReference>
<feature type="binding site" evidence="2">
    <location>
        <position position="16"/>
    </location>
    <ligand>
        <name>Mg(2+)</name>
        <dbReference type="ChEBI" id="CHEBI:18420"/>
    </ligand>
</feature>
<feature type="binding site" evidence="2">
    <location>
        <position position="181"/>
    </location>
    <ligand>
        <name>substrate</name>
    </ligand>
</feature>
<dbReference type="HAMAP" id="MF_01139">
    <property type="entry name" value="ISPT"/>
    <property type="match status" value="1"/>
</dbReference>
<dbReference type="EMBL" id="MFJE01000009">
    <property type="protein sequence ID" value="OGG14886.1"/>
    <property type="molecule type" value="Genomic_DNA"/>
</dbReference>
<dbReference type="InterPro" id="IPR001441">
    <property type="entry name" value="UPP_synth-like"/>
</dbReference>
<dbReference type="AlphaFoldDB" id="A0A1F5ZQV3"/>
<dbReference type="PROSITE" id="PS01066">
    <property type="entry name" value="UPP_SYNTHASE"/>
    <property type="match status" value="1"/>
</dbReference>
<dbReference type="PANTHER" id="PTHR10291">
    <property type="entry name" value="DEHYDRODOLICHYL DIPHOSPHATE SYNTHASE FAMILY MEMBER"/>
    <property type="match status" value="1"/>
</dbReference>
<organism evidence="3 4">
    <name type="scientific">Candidatus Gottesmanbacteria bacterium RIFCSPHIGHO2_01_FULL_39_10</name>
    <dbReference type="NCBI Taxonomy" id="1798375"/>
    <lineage>
        <taxon>Bacteria</taxon>
        <taxon>Candidatus Gottesmaniibacteriota</taxon>
    </lineage>
</organism>
<evidence type="ECO:0000313" key="3">
    <source>
        <dbReference type="EMBL" id="OGG14886.1"/>
    </source>
</evidence>
<dbReference type="SUPFAM" id="SSF64005">
    <property type="entry name" value="Undecaprenyl diphosphate synthase"/>
    <property type="match status" value="1"/>
</dbReference>
<keyword evidence="2" id="KW-0479">Metal-binding</keyword>
<feature type="binding site" evidence="2">
    <location>
        <position position="200"/>
    </location>
    <ligand>
        <name>Mg(2+)</name>
        <dbReference type="ChEBI" id="CHEBI:18420"/>
    </ligand>
</feature>
<dbReference type="PANTHER" id="PTHR10291:SF0">
    <property type="entry name" value="DEHYDRODOLICHYL DIPHOSPHATE SYNTHASE 2"/>
    <property type="match status" value="1"/>
</dbReference>
<sequence>MKQFDNIPVHIAIIMDGNRRWARNRRLPALAGHKHAADHIVDALVEEAGSKGIKYITFWAWSTENWGREAKEVQGIMKLLLYYLSKKLDVFHKKGAKLKIIGDISKFSPNIQKSIAQGLEKTKNNTKITVIFALNYGGRDEILRAIKKLPATNYQLSTLDEKKFSELLDTNEIPDPDLIIRTGGEKRLSGFLLWQSEYSELYFTDTLFPDFDSIEFNKALEWFGKRNRRYGK</sequence>
<evidence type="ECO:0000256" key="1">
    <source>
        <dbReference type="ARBA" id="ARBA00022679"/>
    </source>
</evidence>
<dbReference type="GO" id="GO:0000287">
    <property type="term" value="F:magnesium ion binding"/>
    <property type="evidence" value="ECO:0007669"/>
    <property type="project" value="UniProtKB-UniRule"/>
</dbReference>
<dbReference type="InterPro" id="IPR036424">
    <property type="entry name" value="UPP_synth-like_sf"/>
</dbReference>
<comment type="cofactor">
    <cofactor evidence="2">
        <name>Mg(2+)</name>
        <dbReference type="ChEBI" id="CHEBI:18420"/>
    </cofactor>
    <text evidence="2">Binds 2 magnesium ions per subunit.</text>
</comment>
<dbReference type="Pfam" id="PF01255">
    <property type="entry name" value="Prenyltransf"/>
    <property type="match status" value="1"/>
</dbReference>
<comment type="similarity">
    <text evidence="2">Belongs to the UPP synthase family.</text>
</comment>
<dbReference type="GO" id="GO:0045547">
    <property type="term" value="F:ditrans,polycis-polyprenyl diphosphate synthase [(2E,6E)-farnesyl diphosphate specific] activity"/>
    <property type="evidence" value="ECO:0007669"/>
    <property type="project" value="TreeGrafter"/>
</dbReference>
<feature type="binding site" evidence="2">
    <location>
        <position position="33"/>
    </location>
    <ligand>
        <name>substrate</name>
    </ligand>
</feature>
<comment type="caution">
    <text evidence="2">Lacks conserved residue(s) required for the propagation of feature annotation.</text>
</comment>
<keyword evidence="2" id="KW-0460">Magnesium</keyword>
<dbReference type="STRING" id="1798375.A2773_01295"/>
<feature type="binding site" evidence="2">
    <location>
        <position position="66"/>
    </location>
    <ligand>
        <name>substrate</name>
    </ligand>
</feature>
<feature type="active site" evidence="2">
    <location>
        <position position="16"/>
    </location>
</feature>
<feature type="binding site" evidence="2">
    <location>
        <begin position="17"/>
        <end position="20"/>
    </location>
    <ligand>
        <name>substrate</name>
    </ligand>
</feature>
<dbReference type="Proteomes" id="UP000177383">
    <property type="component" value="Unassembled WGS sequence"/>
</dbReference>